<name>U1X2G2_ANEAE</name>
<feature type="transmembrane region" description="Helical" evidence="1">
    <location>
        <begin position="20"/>
        <end position="40"/>
    </location>
</feature>
<dbReference type="EMBL" id="AWSJ01000162">
    <property type="protein sequence ID" value="ERI09165.1"/>
    <property type="molecule type" value="Genomic_DNA"/>
</dbReference>
<protein>
    <submittedName>
        <fullName evidence="2">Uncharacterized protein</fullName>
    </submittedName>
</protein>
<comment type="caution">
    <text evidence="2">The sequence shown here is derived from an EMBL/GenBank/DDBJ whole genome shotgun (WGS) entry which is preliminary data.</text>
</comment>
<dbReference type="STRING" id="649747.HMPREF0083_02680"/>
<keyword evidence="3" id="KW-1185">Reference proteome</keyword>
<accession>U1X2G2</accession>
<keyword evidence="1" id="KW-0472">Membrane</keyword>
<dbReference type="AlphaFoldDB" id="U1X2G2"/>
<evidence type="ECO:0000313" key="2">
    <source>
        <dbReference type="EMBL" id="ERI09165.1"/>
    </source>
</evidence>
<keyword evidence="1" id="KW-0812">Transmembrane</keyword>
<reference evidence="2 3" key="1">
    <citation type="submission" date="2013-08" db="EMBL/GenBank/DDBJ databases">
        <authorList>
            <person name="Weinstock G."/>
            <person name="Sodergren E."/>
            <person name="Wylie T."/>
            <person name="Fulton L."/>
            <person name="Fulton R."/>
            <person name="Fronick C."/>
            <person name="O'Laughlin M."/>
            <person name="Godfrey J."/>
            <person name="Miner T."/>
            <person name="Herter B."/>
            <person name="Appelbaum E."/>
            <person name="Cordes M."/>
            <person name="Lek S."/>
            <person name="Wollam A."/>
            <person name="Pepin K.H."/>
            <person name="Palsikar V.B."/>
            <person name="Mitreva M."/>
            <person name="Wilson R.K."/>
        </authorList>
    </citation>
    <scope>NUCLEOTIDE SEQUENCE [LARGE SCALE GENOMIC DNA]</scope>
    <source>
        <strain evidence="2 3">ATCC 12856</strain>
    </source>
</reference>
<keyword evidence="1" id="KW-1133">Transmembrane helix</keyword>
<evidence type="ECO:0000313" key="3">
    <source>
        <dbReference type="Proteomes" id="UP000016511"/>
    </source>
</evidence>
<organism evidence="2 3">
    <name type="scientific">Aneurinibacillus aneurinilyticus ATCC 12856</name>
    <dbReference type="NCBI Taxonomy" id="649747"/>
    <lineage>
        <taxon>Bacteria</taxon>
        <taxon>Bacillati</taxon>
        <taxon>Bacillota</taxon>
        <taxon>Bacilli</taxon>
        <taxon>Bacillales</taxon>
        <taxon>Paenibacillaceae</taxon>
        <taxon>Aneurinibacillus group</taxon>
        <taxon>Aneurinibacillus</taxon>
    </lineage>
</organism>
<dbReference type="HOGENOM" id="CLU_2894079_0_0_9"/>
<gene>
    <name evidence="2" type="ORF">HMPREF0083_02680</name>
</gene>
<sequence length="62" mass="6939">MVSSILPPVRLKLSVIHNLVSFVCAAAFAYAVSQLHFAALRAFYHARHFQFEVSPTLIFASF</sequence>
<proteinExistence type="predicted"/>
<evidence type="ECO:0000256" key="1">
    <source>
        <dbReference type="SAM" id="Phobius"/>
    </source>
</evidence>
<dbReference type="Proteomes" id="UP000016511">
    <property type="component" value="Unassembled WGS sequence"/>
</dbReference>
<dbReference type="PATRIC" id="fig|649747.3.peg.2422"/>